<proteinExistence type="predicted"/>
<dbReference type="EMBL" id="FRBI01000027">
    <property type="protein sequence ID" value="SHN22922.1"/>
    <property type="molecule type" value="Genomic_DNA"/>
</dbReference>
<feature type="compositionally biased region" description="Pro residues" evidence="1">
    <location>
        <begin position="1"/>
        <end position="16"/>
    </location>
</feature>
<dbReference type="RefSeq" id="WP_079190187.1">
    <property type="nucleotide sequence ID" value="NZ_FRBI01000027.1"/>
</dbReference>
<keyword evidence="3" id="KW-1185">Reference proteome</keyword>
<feature type="compositionally biased region" description="Pro residues" evidence="1">
    <location>
        <begin position="341"/>
        <end position="363"/>
    </location>
</feature>
<organism evidence="2 3">
    <name type="scientific">Actinacidiphila paucisporea</name>
    <dbReference type="NCBI Taxonomy" id="310782"/>
    <lineage>
        <taxon>Bacteria</taxon>
        <taxon>Bacillati</taxon>
        <taxon>Actinomycetota</taxon>
        <taxon>Actinomycetes</taxon>
        <taxon>Kitasatosporales</taxon>
        <taxon>Streptomycetaceae</taxon>
        <taxon>Actinacidiphila</taxon>
    </lineage>
</organism>
<reference evidence="2 3" key="1">
    <citation type="submission" date="2016-11" db="EMBL/GenBank/DDBJ databases">
        <authorList>
            <person name="Jaros S."/>
            <person name="Januszkiewicz K."/>
            <person name="Wedrychowicz H."/>
        </authorList>
    </citation>
    <scope>NUCLEOTIDE SEQUENCE [LARGE SCALE GENOMIC DNA]</scope>
    <source>
        <strain evidence="2 3">CGMCC 4.2025</strain>
    </source>
</reference>
<evidence type="ECO:0000313" key="3">
    <source>
        <dbReference type="Proteomes" id="UP000184111"/>
    </source>
</evidence>
<feature type="region of interest" description="Disordered" evidence="1">
    <location>
        <begin position="327"/>
        <end position="363"/>
    </location>
</feature>
<sequence length="363" mass="39524">MPAPDPNAPLLHPAPPRQDQARGRLRDFSDALARRLSGSWSAATDDYFAYSPTHVHVMDRLWDHGHAEWALQDVLHEEAALLDGPSGELFVVLAHPQHRGQFVVAALAPPGIDGSLRTDHTPNGIAVPGDPVRAAADIERRLLPRYQQAVEAVRVPALREANRLAQEALADWDAISDSRCDAAGMPLDEDAYGIRQAQRDAEAWQPFETFLFHGPAAIGHAKAALTALALPASTADRWSYQLRALTGALTEGIRIRDDWESRLAAVLNQQVGPDRWVAFNDGLDERNAEGWHAMTVFIDHGPVLHAIDNAERERAEFAAVRVAAARARSTAAMPASRPGRRPPTPETPSSPPGPPARPHTPGR</sequence>
<evidence type="ECO:0000256" key="1">
    <source>
        <dbReference type="SAM" id="MobiDB-lite"/>
    </source>
</evidence>
<gene>
    <name evidence="2" type="ORF">SAMN05216499_12754</name>
</gene>
<feature type="region of interest" description="Disordered" evidence="1">
    <location>
        <begin position="1"/>
        <end position="21"/>
    </location>
</feature>
<dbReference type="AlphaFoldDB" id="A0A1M7PYK8"/>
<accession>A0A1M7PYK8</accession>
<protein>
    <submittedName>
        <fullName evidence="2">Uncharacterized protein</fullName>
    </submittedName>
</protein>
<dbReference type="Proteomes" id="UP000184111">
    <property type="component" value="Unassembled WGS sequence"/>
</dbReference>
<dbReference type="OrthoDB" id="4271704at2"/>
<dbReference type="STRING" id="310782.SAMN05216499_12754"/>
<feature type="compositionally biased region" description="Low complexity" evidence="1">
    <location>
        <begin position="327"/>
        <end position="337"/>
    </location>
</feature>
<evidence type="ECO:0000313" key="2">
    <source>
        <dbReference type="EMBL" id="SHN22922.1"/>
    </source>
</evidence>
<name>A0A1M7PYK8_9ACTN</name>